<dbReference type="EC" id="2.7.13.3" evidence="2"/>
<dbReference type="SUPFAM" id="SSF55874">
    <property type="entry name" value="ATPase domain of HSP90 chaperone/DNA topoisomerase II/histidine kinase"/>
    <property type="match status" value="1"/>
</dbReference>
<evidence type="ECO:0000256" key="2">
    <source>
        <dbReference type="ARBA" id="ARBA00012438"/>
    </source>
</evidence>
<dbReference type="PANTHER" id="PTHR24421">
    <property type="entry name" value="NITRATE/NITRITE SENSOR PROTEIN NARX-RELATED"/>
    <property type="match status" value="1"/>
</dbReference>
<dbReference type="Pfam" id="PF07730">
    <property type="entry name" value="HisKA_3"/>
    <property type="match status" value="1"/>
</dbReference>
<evidence type="ECO:0000313" key="11">
    <source>
        <dbReference type="EMBL" id="MUN08574.1"/>
    </source>
</evidence>
<evidence type="ECO:0000259" key="10">
    <source>
        <dbReference type="Pfam" id="PF07730"/>
    </source>
</evidence>
<sequence length="400" mass="42141">MSDTSPTSAPARSGSALARLPGWSRDLLAALLVIVTTVGPLQRIVEEPTMRGYALALLPAALMFARRQWPWGVLIGCVAAYVAATLVLGVSPFSALAAGIALFTIATRHPRRTVIITTLVVAAVMVPVAFMHESTEQHPFTVLVLATLAFFAAAGDATRTRRAYIDQIVQRAELAEQTRDAEASRRVAEDRLRIARDLHDAVAHQISVVSLNTAAADRTLTTDPDAARAALATARAAARDVLGEIGDLLATLRAAEEGAPRAPLPGIAQLDALYASLEASGLHVTIREENLEPDLIPGAVDATVYRLVQESLTNAGKHGADDRAHVWISQGADAIRLLVTNPTTAMNGGDPAAGDVPGHGILGMRERVAAVGGSIDISRQGGTFRVSADLPLRRTKGGTR</sequence>
<dbReference type="OrthoDB" id="227596at2"/>
<evidence type="ECO:0000256" key="7">
    <source>
        <dbReference type="ARBA" id="ARBA00022840"/>
    </source>
</evidence>
<dbReference type="RefSeq" id="WP_155843453.1">
    <property type="nucleotide sequence ID" value="NZ_BAAAIA010000008.1"/>
</dbReference>
<keyword evidence="3" id="KW-0597">Phosphoprotein</keyword>
<keyword evidence="7" id="KW-0067">ATP-binding</keyword>
<dbReference type="EMBL" id="WODA01000025">
    <property type="protein sequence ID" value="MUN08574.1"/>
    <property type="molecule type" value="Genomic_DNA"/>
</dbReference>
<dbReference type="Gene3D" id="3.30.565.10">
    <property type="entry name" value="Histidine kinase-like ATPase, C-terminal domain"/>
    <property type="match status" value="1"/>
</dbReference>
<keyword evidence="9" id="KW-0812">Transmembrane</keyword>
<name>A0A7C9LJG6_9MICO</name>
<evidence type="ECO:0000256" key="1">
    <source>
        <dbReference type="ARBA" id="ARBA00000085"/>
    </source>
</evidence>
<dbReference type="Proteomes" id="UP000480122">
    <property type="component" value="Unassembled WGS sequence"/>
</dbReference>
<dbReference type="AlphaFoldDB" id="A0A7C9LJG6"/>
<feature type="transmembrane region" description="Helical" evidence="9">
    <location>
        <begin position="138"/>
        <end position="155"/>
    </location>
</feature>
<protein>
    <recommendedName>
        <fullName evidence="2">histidine kinase</fullName>
        <ecNumber evidence="2">2.7.13.3</ecNumber>
    </recommendedName>
</protein>
<keyword evidence="12" id="KW-1185">Reference proteome</keyword>
<dbReference type="GO" id="GO:0000155">
    <property type="term" value="F:phosphorelay sensor kinase activity"/>
    <property type="evidence" value="ECO:0007669"/>
    <property type="project" value="InterPro"/>
</dbReference>
<evidence type="ECO:0000256" key="5">
    <source>
        <dbReference type="ARBA" id="ARBA00022741"/>
    </source>
</evidence>
<keyword evidence="6 11" id="KW-0418">Kinase</keyword>
<organism evidence="11 12">
    <name type="scientific">Agromyces luteolus</name>
    <dbReference type="NCBI Taxonomy" id="88373"/>
    <lineage>
        <taxon>Bacteria</taxon>
        <taxon>Bacillati</taxon>
        <taxon>Actinomycetota</taxon>
        <taxon>Actinomycetes</taxon>
        <taxon>Micrococcales</taxon>
        <taxon>Microbacteriaceae</taxon>
        <taxon>Agromyces</taxon>
    </lineage>
</organism>
<proteinExistence type="predicted"/>
<evidence type="ECO:0000256" key="6">
    <source>
        <dbReference type="ARBA" id="ARBA00022777"/>
    </source>
</evidence>
<keyword evidence="9" id="KW-0472">Membrane</keyword>
<evidence type="ECO:0000256" key="3">
    <source>
        <dbReference type="ARBA" id="ARBA00022553"/>
    </source>
</evidence>
<feature type="transmembrane region" description="Helical" evidence="9">
    <location>
        <begin position="81"/>
        <end position="106"/>
    </location>
</feature>
<dbReference type="PANTHER" id="PTHR24421:SF10">
    <property type="entry name" value="NITRATE_NITRITE SENSOR PROTEIN NARQ"/>
    <property type="match status" value="1"/>
</dbReference>
<keyword evidence="4" id="KW-0808">Transferase</keyword>
<comment type="caution">
    <text evidence="11">The sequence shown here is derived from an EMBL/GenBank/DDBJ whole genome shotgun (WGS) entry which is preliminary data.</text>
</comment>
<accession>A0A7C9LJG6</accession>
<dbReference type="CDD" id="cd16917">
    <property type="entry name" value="HATPase_UhpB-NarQ-NarX-like"/>
    <property type="match status" value="1"/>
</dbReference>
<keyword evidence="9" id="KW-1133">Transmembrane helix</keyword>
<dbReference type="GO" id="GO:0005524">
    <property type="term" value="F:ATP binding"/>
    <property type="evidence" value="ECO:0007669"/>
    <property type="project" value="UniProtKB-KW"/>
</dbReference>
<evidence type="ECO:0000256" key="4">
    <source>
        <dbReference type="ARBA" id="ARBA00022679"/>
    </source>
</evidence>
<dbReference type="GO" id="GO:0046983">
    <property type="term" value="F:protein dimerization activity"/>
    <property type="evidence" value="ECO:0007669"/>
    <property type="project" value="InterPro"/>
</dbReference>
<keyword evidence="5" id="KW-0547">Nucleotide-binding</keyword>
<feature type="transmembrane region" description="Helical" evidence="9">
    <location>
        <begin position="113"/>
        <end position="132"/>
    </location>
</feature>
<reference evidence="11 12" key="1">
    <citation type="submission" date="2019-11" db="EMBL/GenBank/DDBJ databases">
        <title>Agromyces kandeliae sp. nov., isolated from mangrove soil.</title>
        <authorList>
            <person name="Wang R."/>
        </authorList>
    </citation>
    <scope>NUCLEOTIDE SEQUENCE [LARGE SCALE GENOMIC DNA]</scope>
    <source>
        <strain evidence="11 12">JCM 11431</strain>
    </source>
</reference>
<dbReference type="Gene3D" id="1.20.5.1930">
    <property type="match status" value="1"/>
</dbReference>
<dbReference type="InterPro" id="IPR011712">
    <property type="entry name" value="Sig_transdc_His_kin_sub3_dim/P"/>
</dbReference>
<gene>
    <name evidence="11" type="ORF">GLX25_15805</name>
</gene>
<dbReference type="InterPro" id="IPR050482">
    <property type="entry name" value="Sensor_HK_TwoCompSys"/>
</dbReference>
<comment type="catalytic activity">
    <reaction evidence="1">
        <text>ATP + protein L-histidine = ADP + protein N-phospho-L-histidine.</text>
        <dbReference type="EC" id="2.7.13.3"/>
    </reaction>
</comment>
<keyword evidence="8" id="KW-0902">Two-component regulatory system</keyword>
<dbReference type="InterPro" id="IPR036890">
    <property type="entry name" value="HATPase_C_sf"/>
</dbReference>
<dbReference type="GO" id="GO:0016020">
    <property type="term" value="C:membrane"/>
    <property type="evidence" value="ECO:0007669"/>
    <property type="project" value="InterPro"/>
</dbReference>
<feature type="domain" description="Signal transduction histidine kinase subgroup 3 dimerisation and phosphoacceptor" evidence="10">
    <location>
        <begin position="191"/>
        <end position="256"/>
    </location>
</feature>
<evidence type="ECO:0000256" key="9">
    <source>
        <dbReference type="SAM" id="Phobius"/>
    </source>
</evidence>
<evidence type="ECO:0000256" key="8">
    <source>
        <dbReference type="ARBA" id="ARBA00023012"/>
    </source>
</evidence>
<evidence type="ECO:0000313" key="12">
    <source>
        <dbReference type="Proteomes" id="UP000480122"/>
    </source>
</evidence>